<keyword evidence="5" id="KW-0547">Nucleotide-binding</keyword>
<evidence type="ECO:0000256" key="7">
    <source>
        <dbReference type="ARBA" id="ARBA00022806"/>
    </source>
</evidence>
<keyword evidence="6" id="KW-0378">Hydrolase</keyword>
<name>A0A7X6DUJ0_9BACT</name>
<dbReference type="GO" id="GO:0003723">
    <property type="term" value="F:RNA binding"/>
    <property type="evidence" value="ECO:0007669"/>
    <property type="project" value="TreeGrafter"/>
</dbReference>
<comment type="caution">
    <text evidence="13">The sequence shown here is derived from an EMBL/GenBank/DDBJ whole genome shotgun (WGS) entry which is preliminary data.</text>
</comment>
<protein>
    <submittedName>
        <fullName evidence="13">CRISPR-associated helicase Cas3</fullName>
    </submittedName>
</protein>
<dbReference type="Proteomes" id="UP000534783">
    <property type="component" value="Unassembled WGS sequence"/>
</dbReference>
<dbReference type="InterPro" id="IPR050547">
    <property type="entry name" value="DEAD_box_RNA_helicases"/>
</dbReference>
<feature type="domain" description="HD Cas3-type" evidence="12">
    <location>
        <begin position="10"/>
        <end position="239"/>
    </location>
</feature>
<dbReference type="GO" id="GO:0004518">
    <property type="term" value="F:nuclease activity"/>
    <property type="evidence" value="ECO:0007669"/>
    <property type="project" value="UniProtKB-KW"/>
</dbReference>
<dbReference type="SMART" id="SM00490">
    <property type="entry name" value="HELICc"/>
    <property type="match status" value="1"/>
</dbReference>
<dbReference type="InterPro" id="IPR038257">
    <property type="entry name" value="CRISPR-assoc_Cas3_HD_sf"/>
</dbReference>
<dbReference type="InterPro" id="IPR054712">
    <property type="entry name" value="Cas3-like_dom"/>
</dbReference>
<feature type="domain" description="Helicase C-terminal" evidence="11">
    <location>
        <begin position="503"/>
        <end position="662"/>
    </location>
</feature>
<evidence type="ECO:0000256" key="2">
    <source>
        <dbReference type="ARBA" id="ARBA00009046"/>
    </source>
</evidence>
<dbReference type="CDD" id="cd17930">
    <property type="entry name" value="DEXHc_cas3"/>
    <property type="match status" value="1"/>
</dbReference>
<dbReference type="GO" id="GO:0051607">
    <property type="term" value="P:defense response to virus"/>
    <property type="evidence" value="ECO:0007669"/>
    <property type="project" value="UniProtKB-KW"/>
</dbReference>
<keyword evidence="8" id="KW-0067">ATP-binding</keyword>
<dbReference type="GO" id="GO:0016787">
    <property type="term" value="F:hydrolase activity"/>
    <property type="evidence" value="ECO:0007669"/>
    <property type="project" value="UniProtKB-KW"/>
</dbReference>
<dbReference type="GO" id="GO:0046872">
    <property type="term" value="F:metal ion binding"/>
    <property type="evidence" value="ECO:0007669"/>
    <property type="project" value="UniProtKB-KW"/>
</dbReference>
<evidence type="ECO:0000256" key="3">
    <source>
        <dbReference type="ARBA" id="ARBA00022722"/>
    </source>
</evidence>
<dbReference type="SUPFAM" id="SSF52540">
    <property type="entry name" value="P-loop containing nucleoside triphosphate hydrolases"/>
    <property type="match status" value="1"/>
</dbReference>
<dbReference type="NCBIfam" id="TIGR01587">
    <property type="entry name" value="cas3_core"/>
    <property type="match status" value="1"/>
</dbReference>
<accession>A0A7X6DUJ0</accession>
<keyword evidence="7" id="KW-0347">Helicase</keyword>
<dbReference type="Pfam" id="PF22590">
    <property type="entry name" value="Cas3-like_C_2"/>
    <property type="match status" value="1"/>
</dbReference>
<dbReference type="AlphaFoldDB" id="A0A7X6DUJ0"/>
<dbReference type="NCBIfam" id="TIGR01596">
    <property type="entry name" value="cas3_HD"/>
    <property type="match status" value="1"/>
</dbReference>
<gene>
    <name evidence="13" type="primary">cas3</name>
    <name evidence="13" type="ORF">MNODULE_23195</name>
</gene>
<proteinExistence type="inferred from homology"/>
<organism evidence="13 14">
    <name type="scientific">Candidatus Manganitrophus noduliformans</name>
    <dbReference type="NCBI Taxonomy" id="2606439"/>
    <lineage>
        <taxon>Bacteria</taxon>
        <taxon>Pseudomonadati</taxon>
        <taxon>Nitrospirota</taxon>
        <taxon>Nitrospiria</taxon>
        <taxon>Candidatus Troglogloeales</taxon>
        <taxon>Candidatus Manganitrophaceae</taxon>
        <taxon>Candidatus Manganitrophus</taxon>
    </lineage>
</organism>
<dbReference type="InterPro" id="IPR011545">
    <property type="entry name" value="DEAD/DEAH_box_helicase_dom"/>
</dbReference>
<dbReference type="CDD" id="cd09641">
    <property type="entry name" value="Cas3''_I"/>
    <property type="match status" value="1"/>
</dbReference>
<dbReference type="EMBL" id="VTOW01000009">
    <property type="protein sequence ID" value="NKE73666.1"/>
    <property type="molecule type" value="Genomic_DNA"/>
</dbReference>
<dbReference type="InterPro" id="IPR014001">
    <property type="entry name" value="Helicase_ATP-bd"/>
</dbReference>
<evidence type="ECO:0000313" key="13">
    <source>
        <dbReference type="EMBL" id="NKE73666.1"/>
    </source>
</evidence>
<evidence type="ECO:0000259" key="12">
    <source>
        <dbReference type="PROSITE" id="PS51643"/>
    </source>
</evidence>
<dbReference type="InterPro" id="IPR027417">
    <property type="entry name" value="P-loop_NTPase"/>
</dbReference>
<keyword evidence="3" id="KW-0540">Nuclease</keyword>
<dbReference type="Gene3D" id="1.10.3210.30">
    <property type="match status" value="1"/>
</dbReference>
<evidence type="ECO:0000313" key="14">
    <source>
        <dbReference type="Proteomes" id="UP000534783"/>
    </source>
</evidence>
<keyword evidence="4" id="KW-0479">Metal-binding</keyword>
<keyword evidence="9" id="KW-0051">Antiviral defense</keyword>
<keyword evidence="14" id="KW-1185">Reference proteome</keyword>
<dbReference type="PANTHER" id="PTHR47963:SF9">
    <property type="entry name" value="CRISPR-ASSOCIATED ENDONUCLEASE_HELICASE CAS3"/>
    <property type="match status" value="1"/>
</dbReference>
<comment type="similarity">
    <text evidence="2">In the central section; belongs to the CRISPR-associated helicase Cas3 family.</text>
</comment>
<dbReference type="Pfam" id="PF00270">
    <property type="entry name" value="DEAD"/>
    <property type="match status" value="1"/>
</dbReference>
<dbReference type="PANTHER" id="PTHR47963">
    <property type="entry name" value="DEAD-BOX ATP-DEPENDENT RNA HELICASE 47, MITOCHONDRIAL"/>
    <property type="match status" value="1"/>
</dbReference>
<evidence type="ECO:0000256" key="9">
    <source>
        <dbReference type="ARBA" id="ARBA00023118"/>
    </source>
</evidence>
<dbReference type="PROSITE" id="PS51194">
    <property type="entry name" value="HELICASE_CTER"/>
    <property type="match status" value="1"/>
</dbReference>
<dbReference type="InterPro" id="IPR006483">
    <property type="entry name" value="CRISPR-assoc_Cas3_HD"/>
</dbReference>
<evidence type="ECO:0000256" key="5">
    <source>
        <dbReference type="ARBA" id="ARBA00022741"/>
    </source>
</evidence>
<sequence length="835" mass="94670">MKPIYSHKLESGKFLPWIAHAQRVADRALAIVRSKQFEFPSFQREDVEDAIYLCALFHDFGKGTQYFQIYLKTAHRHDLSKAFVKAGLIANERLKDHSLLSGLCAFKVACESFSNKSKGIREQLAASIFLTCASHHGSLKSQGWVSETLTDGFENTTLEDLARMYETLDPQMFVLNFPSVSGSGRGFNAQVCEHLDFRKVAIEVRKTFTKIASTRTTFELNILTMFLYSILLESDKFWLVTGEKDSSILPYTLDERSVDVYRTQKFSNVPKTVLNDMRNMAYQEVGNTLSAITPQKVQTGGFWNLSLPTGMGKTLILADAGLKVANLMVKAGMRPKVIVALPFLSVIEQSYEEYAKILGSDNILKYHSLSDLGAGSMADGTDRDTIKFHADIWNKPFIVTTFDQLLYAFLSEKKAFASRFHNLFNAVVLLDEIQGVPYKAWTTFAEFVNLLCKIGKSHFIISSATCPDFEVPGTGHLVENPNRYYKKLKRTNLSIKKIKEPMDEDELLKFLDSLLVGHTGQSLLVILNTVRCAQKIYEELTERYLGRRVYSLTAALLPIHRAAIIAQVKEDIKNKGAPILIATQTVEAGVDLDFDATVRDIAPLDSIIQAAGRTNRNWGNPQRGVVYLVCVKSNEKLHAHAIYGRDSDGHSLEVDVTVDMLGQCKSDELEETKFLNLVQRYFNWLHTRAQKDTDAMALGQALRKLRFDLQTKTIKQMLRGEDEKTRIFLIHNQVSMELLERVKAAWESVQGERFKINQWELELLDARGGLAENTLGLYRWQFRILDINYVDSSRELFPYVDVTDNRHIYDFDIAESAGIGFRYNQSQSSPSQIIF</sequence>
<evidence type="ECO:0000256" key="6">
    <source>
        <dbReference type="ARBA" id="ARBA00022801"/>
    </source>
</evidence>
<evidence type="ECO:0000256" key="8">
    <source>
        <dbReference type="ARBA" id="ARBA00022840"/>
    </source>
</evidence>
<evidence type="ECO:0000259" key="11">
    <source>
        <dbReference type="PROSITE" id="PS51194"/>
    </source>
</evidence>
<dbReference type="PROSITE" id="PS51192">
    <property type="entry name" value="HELICASE_ATP_BIND_1"/>
    <property type="match status" value="1"/>
</dbReference>
<dbReference type="Gene3D" id="3.40.50.300">
    <property type="entry name" value="P-loop containing nucleotide triphosphate hydrolases"/>
    <property type="match status" value="2"/>
</dbReference>
<evidence type="ECO:0000256" key="4">
    <source>
        <dbReference type="ARBA" id="ARBA00022723"/>
    </source>
</evidence>
<dbReference type="InterPro" id="IPR006474">
    <property type="entry name" value="Helicase_Cas3_CRISPR-ass_core"/>
</dbReference>
<dbReference type="GO" id="GO:0003724">
    <property type="term" value="F:RNA helicase activity"/>
    <property type="evidence" value="ECO:0007669"/>
    <property type="project" value="TreeGrafter"/>
</dbReference>
<dbReference type="Pfam" id="PF18019">
    <property type="entry name" value="Cas3_HD"/>
    <property type="match status" value="1"/>
</dbReference>
<dbReference type="InterPro" id="IPR001650">
    <property type="entry name" value="Helicase_C-like"/>
</dbReference>
<dbReference type="PROSITE" id="PS51643">
    <property type="entry name" value="HD_CAS3"/>
    <property type="match status" value="1"/>
</dbReference>
<dbReference type="GO" id="GO:0005524">
    <property type="term" value="F:ATP binding"/>
    <property type="evidence" value="ECO:0007669"/>
    <property type="project" value="UniProtKB-KW"/>
</dbReference>
<evidence type="ECO:0000256" key="1">
    <source>
        <dbReference type="ARBA" id="ARBA00006847"/>
    </source>
</evidence>
<comment type="similarity">
    <text evidence="1">In the N-terminal section; belongs to the CRISPR-associated nuclease Cas3-HD family.</text>
</comment>
<evidence type="ECO:0000259" key="10">
    <source>
        <dbReference type="PROSITE" id="PS51192"/>
    </source>
</evidence>
<reference evidence="13 14" key="1">
    <citation type="journal article" date="2020" name="Nature">
        <title>Bacterial chemolithoautotrophy via manganese oxidation.</title>
        <authorList>
            <person name="Yu H."/>
            <person name="Leadbetter J.R."/>
        </authorList>
    </citation>
    <scope>NUCLEOTIDE SEQUENCE [LARGE SCALE GENOMIC DNA]</scope>
    <source>
        <strain evidence="13 14">Mn-1</strain>
    </source>
</reference>
<dbReference type="RefSeq" id="WP_168063625.1">
    <property type="nucleotide sequence ID" value="NZ_VTOW01000009.1"/>
</dbReference>
<feature type="domain" description="Helicase ATP-binding" evidence="10">
    <location>
        <begin position="294"/>
        <end position="484"/>
    </location>
</feature>